<evidence type="ECO:0008006" key="3">
    <source>
        <dbReference type="Google" id="ProtNLM"/>
    </source>
</evidence>
<reference evidence="1 2" key="2">
    <citation type="journal article" date="2014" name="Genome Announc.">
        <title>Complete Genome Sequence of Methanoregula formicica SMSPT, a Mesophilic Hydrogenotrophic Methanogen Isolated from a Methanogenic Upflow Anaerobic Sludge Blanket Reactor.</title>
        <authorList>
            <person name="Yamamoto K."/>
            <person name="Tamaki H."/>
            <person name="Cadillo-Quiroz H."/>
            <person name="Imachi H."/>
            <person name="Kyrpides N."/>
            <person name="Woyke T."/>
            <person name="Goodwin L."/>
            <person name="Zinder S.H."/>
            <person name="Kamagata Y."/>
            <person name="Liu W.T."/>
        </authorList>
    </citation>
    <scope>NUCLEOTIDE SEQUENCE [LARGE SCALE GENOMIC DNA]</scope>
    <source>
        <strain evidence="2">DSM 22288 / NBRC 105244 / SMSP</strain>
    </source>
</reference>
<dbReference type="InterPro" id="IPR038664">
    <property type="entry name" value="Gar1/Naf1_Cbf5-bd_sf"/>
</dbReference>
<protein>
    <recommendedName>
        <fullName evidence="3">RNA-binding protein involved in rRNA processing</fullName>
    </recommendedName>
</protein>
<name>L0H9J9_METFS</name>
<dbReference type="Proteomes" id="UP000010824">
    <property type="component" value="Chromosome"/>
</dbReference>
<organism evidence="1 2">
    <name type="scientific">Methanoregula formicica (strain DSM 22288 / NBRC 105244 / SMSP)</name>
    <dbReference type="NCBI Taxonomy" id="593750"/>
    <lineage>
        <taxon>Archaea</taxon>
        <taxon>Methanobacteriati</taxon>
        <taxon>Methanobacteriota</taxon>
        <taxon>Stenosarchaea group</taxon>
        <taxon>Methanomicrobia</taxon>
        <taxon>Methanomicrobiales</taxon>
        <taxon>Methanoregulaceae</taxon>
        <taxon>Methanoregula</taxon>
    </lineage>
</organism>
<evidence type="ECO:0000313" key="2">
    <source>
        <dbReference type="Proteomes" id="UP000010824"/>
    </source>
</evidence>
<dbReference type="InParanoid" id="L0H9J9"/>
<dbReference type="KEGG" id="mfo:Metfor_0347"/>
<dbReference type="AlphaFoldDB" id="L0H9J9"/>
<dbReference type="InterPro" id="IPR009000">
    <property type="entry name" value="Transl_B-barrel_sf"/>
</dbReference>
<dbReference type="EMBL" id="CP003167">
    <property type="protein sequence ID" value="AGB01422.1"/>
    <property type="molecule type" value="Genomic_DNA"/>
</dbReference>
<dbReference type="RefSeq" id="WP_015284386.1">
    <property type="nucleotide sequence ID" value="NC_019943.1"/>
</dbReference>
<dbReference type="eggNOG" id="arCOG02466">
    <property type="taxonomic scope" value="Archaea"/>
</dbReference>
<reference evidence="2" key="1">
    <citation type="submission" date="2011-12" db="EMBL/GenBank/DDBJ databases">
        <title>Complete sequence of Methanoregula formicicum SMSP.</title>
        <authorList>
            <person name="Lucas S."/>
            <person name="Han J."/>
            <person name="Lapidus A."/>
            <person name="Cheng J.-F."/>
            <person name="Goodwin L."/>
            <person name="Pitluck S."/>
            <person name="Peters L."/>
            <person name="Ovchinnikova G."/>
            <person name="Teshima H."/>
            <person name="Detter J.C."/>
            <person name="Han C."/>
            <person name="Tapia R."/>
            <person name="Land M."/>
            <person name="Hauser L."/>
            <person name="Kyrpides N."/>
            <person name="Ivanova N."/>
            <person name="Pagani I."/>
            <person name="Imachi H."/>
            <person name="Tamaki H."/>
            <person name="Sekiguchi Y."/>
            <person name="Kamagata Y."/>
            <person name="Cadillo-Quiroz H."/>
            <person name="Zinder S."/>
            <person name="Liu W.-T."/>
            <person name="Woyke T."/>
        </authorList>
    </citation>
    <scope>NUCLEOTIDE SEQUENCE [LARGE SCALE GENOMIC DNA]</scope>
    <source>
        <strain evidence="2">DSM 22288 / NBRC 105244 / SMSP</strain>
    </source>
</reference>
<accession>L0H9J9</accession>
<gene>
    <name evidence="1" type="ordered locus">Metfor_0347</name>
</gene>
<dbReference type="GeneID" id="14309020"/>
<dbReference type="STRING" id="593750.Metfor_0347"/>
<evidence type="ECO:0000313" key="1">
    <source>
        <dbReference type="EMBL" id="AGB01422.1"/>
    </source>
</evidence>
<dbReference type="SUPFAM" id="SSF50447">
    <property type="entry name" value="Translation proteins"/>
    <property type="match status" value="1"/>
</dbReference>
<dbReference type="HOGENOM" id="CLU_165884_3_1_2"/>
<proteinExistence type="predicted"/>
<keyword evidence="2" id="KW-1185">Reference proteome</keyword>
<dbReference type="Gene3D" id="2.40.10.230">
    <property type="entry name" value="Probable tRNA pseudouridine synthase domain"/>
    <property type="match status" value="1"/>
</dbReference>
<sequence precursor="true">MKVVGRAMSTIGSRMLIIQCDAAQLPPLYSEVSDRRMKPVGKILDLFGNIKAPYAAVLCREKCTVQPNEKLFTK</sequence>
<dbReference type="OrthoDB" id="60264at2157"/>